<gene>
    <name evidence="1" type="ORF">MJO52_03670</name>
</gene>
<keyword evidence="2" id="KW-1185">Reference proteome</keyword>
<dbReference type="InterPro" id="IPR017143">
    <property type="entry name" value="UCP037225"/>
</dbReference>
<accession>A0ABY4VD69</accession>
<dbReference type="RefSeq" id="WP_252084605.1">
    <property type="nucleotide sequence ID" value="NZ_CP092418.1"/>
</dbReference>
<dbReference type="InterPro" id="IPR025990">
    <property type="entry name" value="zinc_ribbon_bacterial"/>
</dbReference>
<organism evidence="1 2">
    <name type="scientific">Microbulbifer variabilis</name>
    <dbReference type="NCBI Taxonomy" id="266805"/>
    <lineage>
        <taxon>Bacteria</taxon>
        <taxon>Pseudomonadati</taxon>
        <taxon>Pseudomonadota</taxon>
        <taxon>Gammaproteobacteria</taxon>
        <taxon>Cellvibrionales</taxon>
        <taxon>Microbulbiferaceae</taxon>
        <taxon>Microbulbifer</taxon>
    </lineage>
</organism>
<evidence type="ECO:0000313" key="1">
    <source>
        <dbReference type="EMBL" id="USD22243.1"/>
    </source>
</evidence>
<name>A0ABY4VD69_9GAMM</name>
<dbReference type="Proteomes" id="UP001055658">
    <property type="component" value="Chromosome"/>
</dbReference>
<proteinExistence type="predicted"/>
<dbReference type="EMBL" id="CP092418">
    <property type="protein sequence ID" value="USD22243.1"/>
    <property type="molecule type" value="Genomic_DNA"/>
</dbReference>
<dbReference type="Pfam" id="PF14255">
    <property type="entry name" value="Zn_ribbon_21"/>
    <property type="match status" value="1"/>
</dbReference>
<dbReference type="PIRSF" id="PIRSF037225">
    <property type="entry name" value="UCP037225"/>
    <property type="match status" value="1"/>
</dbReference>
<reference evidence="1" key="1">
    <citation type="submission" date="2022-02" db="EMBL/GenBank/DDBJ databases">
        <title>Coral-associated bacteria.</title>
        <authorList>
            <person name="Tang K."/>
            <person name="Wang X."/>
        </authorList>
    </citation>
    <scope>NUCLEOTIDE SEQUENCE</scope>
    <source>
        <strain evidence="1">SCSIO 43006</strain>
    </source>
</reference>
<protein>
    <submittedName>
        <fullName evidence="1">CPXCG motif-containing cysteine-rich protein</fullName>
    </submittedName>
</protein>
<sequence length="65" mass="7438">MNPILEEIIQCPYCGEHFSTLIDISVLPQEYIEDCQVCCKPIVFHVTADLEGSISINVYREDESF</sequence>
<evidence type="ECO:0000313" key="2">
    <source>
        <dbReference type="Proteomes" id="UP001055658"/>
    </source>
</evidence>